<dbReference type="EMBL" id="JBEXIP010000049">
    <property type="protein sequence ID" value="MET8438051.1"/>
    <property type="molecule type" value="Genomic_DNA"/>
</dbReference>
<reference evidence="1 2" key="1">
    <citation type="submission" date="2024-06" db="EMBL/GenBank/DDBJ databases">
        <title>The Natural Products Discovery Center: Release of the First 8490 Sequenced Strains for Exploring Actinobacteria Biosynthetic Diversity.</title>
        <authorList>
            <person name="Kalkreuter E."/>
            <person name="Kautsar S.A."/>
            <person name="Yang D."/>
            <person name="Bader C.D."/>
            <person name="Teijaro C.N."/>
            <person name="Fluegel L."/>
            <person name="Davis C.M."/>
            <person name="Simpson J.R."/>
            <person name="Lauterbach L."/>
            <person name="Steele A.D."/>
            <person name="Gui C."/>
            <person name="Meng S."/>
            <person name="Li G."/>
            <person name="Viehrig K."/>
            <person name="Ye F."/>
            <person name="Su P."/>
            <person name="Kiefer A.F."/>
            <person name="Nichols A."/>
            <person name="Cepeda A.J."/>
            <person name="Yan W."/>
            <person name="Fan B."/>
            <person name="Jiang Y."/>
            <person name="Adhikari A."/>
            <person name="Zheng C.-J."/>
            <person name="Schuster L."/>
            <person name="Cowan T.M."/>
            <person name="Smanski M.J."/>
            <person name="Chevrette M.G."/>
            <person name="De Carvalho L.P.S."/>
            <person name="Shen B."/>
        </authorList>
    </citation>
    <scope>NUCLEOTIDE SEQUENCE [LARGE SCALE GENOMIC DNA]</scope>
    <source>
        <strain evidence="1 2">NPDC005137</strain>
    </source>
</reference>
<organism evidence="1 2">
    <name type="scientific">Streptomyces sp. 900116325</name>
    <dbReference type="NCBI Taxonomy" id="3154295"/>
    <lineage>
        <taxon>Bacteria</taxon>
        <taxon>Bacillati</taxon>
        <taxon>Actinomycetota</taxon>
        <taxon>Actinomycetes</taxon>
        <taxon>Kitasatosporales</taxon>
        <taxon>Streptomycetaceae</taxon>
        <taxon>Streptomyces</taxon>
    </lineage>
</organism>
<evidence type="ECO:0000313" key="2">
    <source>
        <dbReference type="Proteomes" id="UP001550044"/>
    </source>
</evidence>
<dbReference type="Proteomes" id="UP001550044">
    <property type="component" value="Unassembled WGS sequence"/>
</dbReference>
<protein>
    <submittedName>
        <fullName evidence="1">Uncharacterized protein</fullName>
    </submittedName>
</protein>
<keyword evidence="2" id="KW-1185">Reference proteome</keyword>
<accession>A0ABV2UJN1</accession>
<gene>
    <name evidence="1" type="ORF">ABZV61_35960</name>
</gene>
<sequence>MTDSAPGQKACELLAQASRHPVASPQRNALVAEAAVWAQLEHAATMDKHAAVVVDIESALASLADSVQKLRSEVGGLTERMKLSRK</sequence>
<proteinExistence type="predicted"/>
<name>A0ABV2UJN1_9ACTN</name>
<dbReference type="RefSeq" id="WP_356499227.1">
    <property type="nucleotide sequence ID" value="NZ_JBEXEF010000105.1"/>
</dbReference>
<evidence type="ECO:0000313" key="1">
    <source>
        <dbReference type="EMBL" id="MET8438051.1"/>
    </source>
</evidence>
<comment type="caution">
    <text evidence="1">The sequence shown here is derived from an EMBL/GenBank/DDBJ whole genome shotgun (WGS) entry which is preliminary data.</text>
</comment>